<keyword evidence="2" id="KW-1185">Reference proteome</keyword>
<dbReference type="Proteomes" id="UP001221142">
    <property type="component" value="Unassembled WGS sequence"/>
</dbReference>
<protein>
    <submittedName>
        <fullName evidence="1">Uncharacterized protein</fullName>
    </submittedName>
</protein>
<sequence>MSRLAPRICLCFSVHTWASSNRLQILHRTALPKPKLLPYHPLKRSLSLNLLPLPPVILWLKLKYAVYGTDLRATSAQGPPTRNNSPLGAPFRSYTGTDPLAGAIATSMFGLSVPGHANEIFHSQNIAFDFNYYFLTDVLHLTIGSDSLVPGQLWFDSSHANTGAPRANFWMVKWKFVVHS</sequence>
<gene>
    <name evidence="1" type="ORF">FB45DRAFT_875773</name>
</gene>
<dbReference type="EMBL" id="JARKIF010000035">
    <property type="protein sequence ID" value="KAJ7610416.1"/>
    <property type="molecule type" value="Genomic_DNA"/>
</dbReference>
<evidence type="ECO:0000313" key="1">
    <source>
        <dbReference type="EMBL" id="KAJ7610416.1"/>
    </source>
</evidence>
<organism evidence="1 2">
    <name type="scientific">Roridomyces roridus</name>
    <dbReference type="NCBI Taxonomy" id="1738132"/>
    <lineage>
        <taxon>Eukaryota</taxon>
        <taxon>Fungi</taxon>
        <taxon>Dikarya</taxon>
        <taxon>Basidiomycota</taxon>
        <taxon>Agaricomycotina</taxon>
        <taxon>Agaricomycetes</taxon>
        <taxon>Agaricomycetidae</taxon>
        <taxon>Agaricales</taxon>
        <taxon>Marasmiineae</taxon>
        <taxon>Mycenaceae</taxon>
        <taxon>Roridomyces</taxon>
    </lineage>
</organism>
<dbReference type="AlphaFoldDB" id="A0AAD7FBG4"/>
<reference evidence="1" key="1">
    <citation type="submission" date="2023-03" db="EMBL/GenBank/DDBJ databases">
        <title>Massive genome expansion in bonnet fungi (Mycena s.s.) driven by repeated elements and novel gene families across ecological guilds.</title>
        <authorList>
            <consortium name="Lawrence Berkeley National Laboratory"/>
            <person name="Harder C.B."/>
            <person name="Miyauchi S."/>
            <person name="Viragh M."/>
            <person name="Kuo A."/>
            <person name="Thoen E."/>
            <person name="Andreopoulos B."/>
            <person name="Lu D."/>
            <person name="Skrede I."/>
            <person name="Drula E."/>
            <person name="Henrissat B."/>
            <person name="Morin E."/>
            <person name="Kohler A."/>
            <person name="Barry K."/>
            <person name="LaButti K."/>
            <person name="Morin E."/>
            <person name="Salamov A."/>
            <person name="Lipzen A."/>
            <person name="Mereny Z."/>
            <person name="Hegedus B."/>
            <person name="Baldrian P."/>
            <person name="Stursova M."/>
            <person name="Weitz H."/>
            <person name="Taylor A."/>
            <person name="Grigoriev I.V."/>
            <person name="Nagy L.G."/>
            <person name="Martin F."/>
            <person name="Kauserud H."/>
        </authorList>
    </citation>
    <scope>NUCLEOTIDE SEQUENCE</scope>
    <source>
        <strain evidence="1">9284</strain>
    </source>
</reference>
<proteinExistence type="predicted"/>
<evidence type="ECO:0000313" key="2">
    <source>
        <dbReference type="Proteomes" id="UP001221142"/>
    </source>
</evidence>
<comment type="caution">
    <text evidence="1">The sequence shown here is derived from an EMBL/GenBank/DDBJ whole genome shotgun (WGS) entry which is preliminary data.</text>
</comment>
<name>A0AAD7FBG4_9AGAR</name>
<accession>A0AAD7FBG4</accession>